<dbReference type="EMBL" id="NMTW01000053">
    <property type="protein sequence ID" value="PDX74514.1"/>
    <property type="molecule type" value="Genomic_DNA"/>
</dbReference>
<evidence type="ECO:0000313" key="2">
    <source>
        <dbReference type="EMBL" id="PDX74514.1"/>
    </source>
</evidence>
<evidence type="ECO:0000313" key="3">
    <source>
        <dbReference type="Proteomes" id="UP000220157"/>
    </source>
</evidence>
<name>A0A2A7A5T7_9FIRM</name>
<comment type="caution">
    <text evidence="2">The sequence shown here is derived from an EMBL/GenBank/DDBJ whole genome shotgun (WGS) entry which is preliminary data.</text>
</comment>
<sequence length="122" mass="13892">MIFVPLLHYFLCKNDYSGNEAGLRYRLTPGKRTVPDPDGGADATKEEKILTVDYWPAPWTIDKTDPALRRREVFPLTDEGRAAAAQYLKDAYDAEPERWSNCPDMMDCDPWEPPAEPDTANE</sequence>
<dbReference type="Proteomes" id="UP000220157">
    <property type="component" value="Unassembled WGS sequence"/>
</dbReference>
<dbReference type="RefSeq" id="WP_097786328.1">
    <property type="nucleotide sequence ID" value="NZ_JAWHPS010000002.1"/>
</dbReference>
<gene>
    <name evidence="2" type="ORF">CGS56_15910</name>
</gene>
<proteinExistence type="predicted"/>
<accession>A0A2A7A5T7</accession>
<dbReference type="AlphaFoldDB" id="A0A2A7A5T7"/>
<feature type="region of interest" description="Disordered" evidence="1">
    <location>
        <begin position="102"/>
        <end position="122"/>
    </location>
</feature>
<reference evidence="2 3" key="1">
    <citation type="journal article" date="2017" name="Front. Microbiol.">
        <title>New Insights into the Diversity of the Genus Faecalibacterium.</title>
        <authorList>
            <person name="Benevides L."/>
            <person name="Burman S."/>
            <person name="Martin R."/>
            <person name="Robert V."/>
            <person name="Thomas M."/>
            <person name="Miquel S."/>
            <person name="Chain F."/>
            <person name="Sokol H."/>
            <person name="Bermudez-Humaran L.G."/>
            <person name="Morrison M."/>
            <person name="Langella P."/>
            <person name="Azevedo V.A."/>
            <person name="Chatel J.M."/>
            <person name="Soares S."/>
        </authorList>
    </citation>
    <scope>NUCLEOTIDE SEQUENCE [LARGE SCALE GENOMIC DNA]</scope>
    <source>
        <strain evidence="2 3">CNCM I 4573</strain>
    </source>
</reference>
<protein>
    <submittedName>
        <fullName evidence="2">Uncharacterized protein</fullName>
    </submittedName>
</protein>
<organism evidence="2 3">
    <name type="scientific">Faecalibacterium prausnitzii</name>
    <dbReference type="NCBI Taxonomy" id="853"/>
    <lineage>
        <taxon>Bacteria</taxon>
        <taxon>Bacillati</taxon>
        <taxon>Bacillota</taxon>
        <taxon>Clostridia</taxon>
        <taxon>Eubacteriales</taxon>
        <taxon>Oscillospiraceae</taxon>
        <taxon>Faecalibacterium</taxon>
    </lineage>
</organism>
<evidence type="ECO:0000256" key="1">
    <source>
        <dbReference type="SAM" id="MobiDB-lite"/>
    </source>
</evidence>